<evidence type="ECO:0000313" key="1">
    <source>
        <dbReference type="EMBL" id="BFO20187.1"/>
    </source>
</evidence>
<protein>
    <submittedName>
        <fullName evidence="1">Uncharacterized protein</fullName>
    </submittedName>
</protein>
<accession>A0AAT9HS39</accession>
<gene>
    <name evidence="1" type="ORF">SHKM778_65750</name>
</gene>
<dbReference type="AlphaFoldDB" id="A0AAT9HS39"/>
<organism evidence="1">
    <name type="scientific">Streptomyces haneummycinicus</name>
    <dbReference type="NCBI Taxonomy" id="3074435"/>
    <lineage>
        <taxon>Bacteria</taxon>
        <taxon>Bacillati</taxon>
        <taxon>Actinomycetota</taxon>
        <taxon>Actinomycetes</taxon>
        <taxon>Kitasatosporales</taxon>
        <taxon>Streptomycetaceae</taxon>
        <taxon>Streptomyces</taxon>
    </lineage>
</organism>
<dbReference type="EMBL" id="AP035768">
    <property type="protein sequence ID" value="BFO20187.1"/>
    <property type="molecule type" value="Genomic_DNA"/>
</dbReference>
<name>A0AAT9HS39_9ACTN</name>
<sequence length="80" mass="8218">MVAAAPAVLLVDGQPEEADLAELLHDAAVDLLGAVPGGRVGRHLALHEVPGEPADVLLLLAELQIHTESPHGKAAETAHI</sequence>
<reference evidence="1" key="1">
    <citation type="submission" date="2024-06" db="EMBL/GenBank/DDBJ databases">
        <authorList>
            <consortium name="consrtm"/>
            <person name="Uemura M."/>
            <person name="Terahara T."/>
        </authorList>
    </citation>
    <scope>NUCLEOTIDE SEQUENCE</scope>
    <source>
        <strain evidence="1">KM77-8</strain>
    </source>
</reference>
<proteinExistence type="predicted"/>
<reference evidence="1" key="2">
    <citation type="submission" date="2024-07" db="EMBL/GenBank/DDBJ databases">
        <title>Streptomyces haneummycinica sp. nov., a new antibiotic-producing actinobacterium isolated from marine sediment.</title>
        <authorList>
            <person name="Uemura M."/>
            <person name="Hamada M."/>
            <person name="Hirano S."/>
            <person name="Kobayashi K."/>
            <person name="Ohshiro T."/>
            <person name="Kobayashi T."/>
            <person name="Terahara T."/>
        </authorList>
    </citation>
    <scope>NUCLEOTIDE SEQUENCE</scope>
    <source>
        <strain evidence="1">KM77-8</strain>
    </source>
</reference>